<dbReference type="InterPro" id="IPR004561">
    <property type="entry name" value="IsoChor_synthase"/>
</dbReference>
<evidence type="ECO:0000256" key="4">
    <source>
        <dbReference type="ARBA" id="ARBA00023235"/>
    </source>
</evidence>
<dbReference type="InterPro" id="IPR015890">
    <property type="entry name" value="Chorismate_C"/>
</dbReference>
<evidence type="ECO:0000259" key="6">
    <source>
        <dbReference type="Pfam" id="PF00425"/>
    </source>
</evidence>
<comment type="caution">
    <text evidence="7">The sequence shown here is derived from an EMBL/GenBank/DDBJ whole genome shotgun (WGS) entry which is preliminary data.</text>
</comment>
<dbReference type="NCBIfam" id="TIGR00543">
    <property type="entry name" value="isochor_syn"/>
    <property type="match status" value="1"/>
</dbReference>
<keyword evidence="8" id="KW-1185">Reference proteome</keyword>
<dbReference type="EC" id="5.4.4.2" evidence="3"/>
<gene>
    <name evidence="7" type="ORF">FHU29_002388</name>
</gene>
<dbReference type="OrthoDB" id="9806579at2"/>
<evidence type="ECO:0000256" key="5">
    <source>
        <dbReference type="ARBA" id="ARBA00041564"/>
    </source>
</evidence>
<name>A0A839RNQ8_9ACTN</name>
<evidence type="ECO:0000313" key="7">
    <source>
        <dbReference type="EMBL" id="MBB3037939.1"/>
    </source>
</evidence>
<dbReference type="PANTHER" id="PTHR42839">
    <property type="entry name" value="ISOCHORISMATE SYNTHASE ENTC"/>
    <property type="match status" value="1"/>
</dbReference>
<keyword evidence="4 7" id="KW-0413">Isomerase</keyword>
<comment type="similarity">
    <text evidence="2">Belongs to the isochorismate synthase family.</text>
</comment>
<dbReference type="Proteomes" id="UP000567922">
    <property type="component" value="Unassembled WGS sequence"/>
</dbReference>
<comment type="catalytic activity">
    <reaction evidence="1">
        <text>chorismate = isochorismate</text>
        <dbReference type="Rhea" id="RHEA:18985"/>
        <dbReference type="ChEBI" id="CHEBI:29748"/>
        <dbReference type="ChEBI" id="CHEBI:29780"/>
        <dbReference type="EC" id="5.4.4.2"/>
    </reaction>
</comment>
<accession>A0A839RNQ8</accession>
<dbReference type="PANTHER" id="PTHR42839:SF2">
    <property type="entry name" value="ISOCHORISMATE SYNTHASE ENTC"/>
    <property type="match status" value="1"/>
</dbReference>
<proteinExistence type="inferred from homology"/>
<dbReference type="EMBL" id="JACHWS010000002">
    <property type="protein sequence ID" value="MBB3037939.1"/>
    <property type="molecule type" value="Genomic_DNA"/>
</dbReference>
<dbReference type="AlphaFoldDB" id="A0A839RNQ8"/>
<sequence>MQAQVISQPARDLHGCLEPAPFVLSRPHGTVIAMGTAATFDCANAAAHALRSGEVSAIAGALPFDPERPAALTAPHDLLRYNTPLDPREVALPRLSVTGFAPSPDTHLKRVHAAVRELGSTTLQKVVLARAVELRATSPVDSSALLARLVHSDPNRNGFAINLSAAGGPWQGCHLVGASPEVLISRSGTTITCHPLAGSAPRDRDAELDRAHAANLRASSKDLAEHAFVVDQIRATLTPLCRELSIPRQPTLTSTRELWHLGTPIRGQLRSASTTALDLALALHPTPAVCGTPTMAAQAFIRETEGDRGFYAGALGWTDAAGDGEWMVTIRCATLASDGVTLTAYAGGGIVADSDPHEELDETTSKLRTIFGAFGVEQ</sequence>
<evidence type="ECO:0000313" key="8">
    <source>
        <dbReference type="Proteomes" id="UP000567922"/>
    </source>
</evidence>
<dbReference type="Gene3D" id="3.60.120.10">
    <property type="entry name" value="Anthranilate synthase"/>
    <property type="match status" value="1"/>
</dbReference>
<dbReference type="RefSeq" id="WP_064442433.1">
    <property type="nucleotide sequence ID" value="NZ_BDDI01000025.1"/>
</dbReference>
<evidence type="ECO:0000256" key="3">
    <source>
        <dbReference type="ARBA" id="ARBA00012824"/>
    </source>
</evidence>
<feature type="domain" description="Chorismate-utilising enzyme C-terminal" evidence="6">
    <location>
        <begin position="105"/>
        <end position="366"/>
    </location>
</feature>
<dbReference type="Pfam" id="PF00425">
    <property type="entry name" value="Chorismate_bind"/>
    <property type="match status" value="1"/>
</dbReference>
<evidence type="ECO:0000256" key="2">
    <source>
        <dbReference type="ARBA" id="ARBA00005297"/>
    </source>
</evidence>
<organism evidence="7 8">
    <name type="scientific">Hoyosella altamirensis</name>
    <dbReference type="NCBI Taxonomy" id="616997"/>
    <lineage>
        <taxon>Bacteria</taxon>
        <taxon>Bacillati</taxon>
        <taxon>Actinomycetota</taxon>
        <taxon>Actinomycetes</taxon>
        <taxon>Mycobacteriales</taxon>
        <taxon>Hoyosellaceae</taxon>
        <taxon>Hoyosella</taxon>
    </lineage>
</organism>
<dbReference type="SUPFAM" id="SSF56322">
    <property type="entry name" value="ADC synthase"/>
    <property type="match status" value="1"/>
</dbReference>
<evidence type="ECO:0000256" key="1">
    <source>
        <dbReference type="ARBA" id="ARBA00000799"/>
    </source>
</evidence>
<reference evidence="7 8" key="1">
    <citation type="submission" date="2020-08" db="EMBL/GenBank/DDBJ databases">
        <title>Sequencing the genomes of 1000 actinobacteria strains.</title>
        <authorList>
            <person name="Klenk H.-P."/>
        </authorList>
    </citation>
    <scope>NUCLEOTIDE SEQUENCE [LARGE SCALE GENOMIC DNA]</scope>
    <source>
        <strain evidence="7 8">DSM 45258</strain>
    </source>
</reference>
<protein>
    <recommendedName>
        <fullName evidence="3">isochorismate synthase</fullName>
        <ecNumber evidence="3">5.4.4.2</ecNumber>
    </recommendedName>
    <alternativeName>
        <fullName evidence="5">Isochorismate mutase</fullName>
    </alternativeName>
</protein>
<dbReference type="GO" id="GO:0008909">
    <property type="term" value="F:isochorismate synthase activity"/>
    <property type="evidence" value="ECO:0007669"/>
    <property type="project" value="UniProtKB-EC"/>
</dbReference>
<dbReference type="InterPro" id="IPR005801">
    <property type="entry name" value="ADC_synthase"/>
</dbReference>